<keyword evidence="4" id="KW-0862">Zinc</keyword>
<comment type="subcellular location">
    <subcellularLocation>
        <location evidence="1">Nucleus</location>
    </subcellularLocation>
</comment>
<dbReference type="Proteomes" id="UP000243579">
    <property type="component" value="Unassembled WGS sequence"/>
</dbReference>
<dbReference type="EMBL" id="JNBR01001594">
    <property type="protein sequence ID" value="OQR85773.1"/>
    <property type="molecule type" value="Genomic_DNA"/>
</dbReference>
<keyword evidence="2" id="KW-0479">Metal-binding</keyword>
<dbReference type="InterPro" id="IPR052035">
    <property type="entry name" value="ZnF_BED_domain_contain"/>
</dbReference>
<dbReference type="OrthoDB" id="4951847at2759"/>
<evidence type="ECO:0000256" key="1">
    <source>
        <dbReference type="ARBA" id="ARBA00004123"/>
    </source>
</evidence>
<protein>
    <recommendedName>
        <fullName evidence="8">DUF659 domain-containing protein</fullName>
    </recommendedName>
</protein>
<dbReference type="PANTHER" id="PTHR46481:SF10">
    <property type="entry name" value="ZINC FINGER BED DOMAIN-CONTAINING PROTEIN 39"/>
    <property type="match status" value="1"/>
</dbReference>
<keyword evidence="5" id="KW-0539">Nucleus</keyword>
<comment type="caution">
    <text evidence="6">The sequence shown here is derived from an EMBL/GenBank/DDBJ whole genome shotgun (WGS) entry which is preliminary data.</text>
</comment>
<dbReference type="GO" id="GO:0005634">
    <property type="term" value="C:nucleus"/>
    <property type="evidence" value="ECO:0007669"/>
    <property type="project" value="UniProtKB-SubCell"/>
</dbReference>
<dbReference type="SUPFAM" id="SSF53098">
    <property type="entry name" value="Ribonuclease H-like"/>
    <property type="match status" value="1"/>
</dbReference>
<dbReference type="AlphaFoldDB" id="A0A1V9YJ54"/>
<keyword evidence="7" id="KW-1185">Reference proteome</keyword>
<dbReference type="InterPro" id="IPR012337">
    <property type="entry name" value="RNaseH-like_sf"/>
</dbReference>
<organism evidence="6 7">
    <name type="scientific">Achlya hypogyna</name>
    <name type="common">Oomycete</name>
    <name type="synonym">Protoachlya hypogyna</name>
    <dbReference type="NCBI Taxonomy" id="1202772"/>
    <lineage>
        <taxon>Eukaryota</taxon>
        <taxon>Sar</taxon>
        <taxon>Stramenopiles</taxon>
        <taxon>Oomycota</taxon>
        <taxon>Saprolegniomycetes</taxon>
        <taxon>Saprolegniales</taxon>
        <taxon>Achlyaceae</taxon>
        <taxon>Achlya</taxon>
    </lineage>
</organism>
<evidence type="ECO:0008006" key="8">
    <source>
        <dbReference type="Google" id="ProtNLM"/>
    </source>
</evidence>
<dbReference type="PANTHER" id="PTHR46481">
    <property type="entry name" value="ZINC FINGER BED DOMAIN-CONTAINING PROTEIN 4"/>
    <property type="match status" value="1"/>
</dbReference>
<sequence length="697" mass="75820">MPKAADPVVDLFGELIPPVQGVRKTAQRRCKACKALVTASAQRMKSHIHGCTRSHRGLGLLGPPAKAKPSVLAGTPPLPTPSTTSATLTHVRAPSAASPKISAFVDNMTDKENAILNDMLATAIHSGGSPFTLVASAEWQAFLSRLRPGFKMPTPEAIGGQLLDDSYQRVQTATMAAVSKLHSLCITLDGTTLQTGKPILNIMLCGPHGFFVEHFTLDNARETAANLLHKVKSVKDMCNDYFLAAQLNKTTTYGFLAAPETRLWSLCTDSPSVMVSLRRLAVADHTVSFAFGCAPHALNNMCLDWMKVPSIKSTIASDVAIVTGVRRVHLLLAAFDTLCSQQLQQQLTLVLFTKTRWSTCRAMLQRLLRVQHVLQFLPMYIRRPGSAAASSLPAALEATLHDATLWGQFALVDALLAPVCAALTFLSGDEATHSSVYACFLAVAVAVKELTVEALEGMAIQSHDVLLAAVIARFASIYSSYMALAFVTDPLFCGMRQRLTTKYGTAFVQLGQGSINTQCHAALEELDADLYPKTKEEFTLWLARPHTTDHFFVDSRTKPHLLWAMMDDSCLSNLAPLLVQVHAMPTGAVSGERNHKTTKRVASPKRSRIGFCNAQRQVAIAFNGKQLARVHSTSRESKYIDHLVSLGAVRIAPATGVELDQGPDDEDDTEENFPFVEDIVAAVDEFLVEVDWATEDF</sequence>
<evidence type="ECO:0000313" key="7">
    <source>
        <dbReference type="Proteomes" id="UP000243579"/>
    </source>
</evidence>
<proteinExistence type="predicted"/>
<evidence type="ECO:0000313" key="6">
    <source>
        <dbReference type="EMBL" id="OQR85773.1"/>
    </source>
</evidence>
<evidence type="ECO:0000256" key="2">
    <source>
        <dbReference type="ARBA" id="ARBA00022723"/>
    </source>
</evidence>
<reference evidence="6 7" key="1">
    <citation type="journal article" date="2014" name="Genome Biol. Evol.">
        <title>The secreted proteins of Achlya hypogyna and Thraustotheca clavata identify the ancestral oomycete secretome and reveal gene acquisitions by horizontal gene transfer.</title>
        <authorList>
            <person name="Misner I."/>
            <person name="Blouin N."/>
            <person name="Leonard G."/>
            <person name="Richards T.A."/>
            <person name="Lane C.E."/>
        </authorList>
    </citation>
    <scope>NUCLEOTIDE SEQUENCE [LARGE SCALE GENOMIC DNA]</scope>
    <source>
        <strain evidence="6 7">ATCC 48635</strain>
    </source>
</reference>
<keyword evidence="3" id="KW-0863">Zinc-finger</keyword>
<accession>A0A1V9YJ54</accession>
<gene>
    <name evidence="6" type="ORF">ACHHYP_11397</name>
</gene>
<name>A0A1V9YJ54_ACHHY</name>
<evidence type="ECO:0000256" key="3">
    <source>
        <dbReference type="ARBA" id="ARBA00022771"/>
    </source>
</evidence>
<evidence type="ECO:0000256" key="5">
    <source>
        <dbReference type="ARBA" id="ARBA00023242"/>
    </source>
</evidence>
<evidence type="ECO:0000256" key="4">
    <source>
        <dbReference type="ARBA" id="ARBA00022833"/>
    </source>
</evidence>
<dbReference type="GO" id="GO:0008270">
    <property type="term" value="F:zinc ion binding"/>
    <property type="evidence" value="ECO:0007669"/>
    <property type="project" value="UniProtKB-KW"/>
</dbReference>